<feature type="domain" description="Methyltransferase FkbM" evidence="2">
    <location>
        <begin position="307"/>
        <end position="468"/>
    </location>
</feature>
<evidence type="ECO:0000256" key="1">
    <source>
        <dbReference type="SAM" id="Phobius"/>
    </source>
</evidence>
<protein>
    <recommendedName>
        <fullName evidence="2">Methyltransferase FkbM domain-containing protein</fullName>
    </recommendedName>
</protein>
<name>A0A061RAR9_9CHLO</name>
<dbReference type="InterPro" id="IPR029063">
    <property type="entry name" value="SAM-dependent_MTases_sf"/>
</dbReference>
<gene>
    <name evidence="3" type="ORF">TSPGSL018_5001</name>
</gene>
<sequence length="661" mass="73691">MDLRSPQLRDNTTRTIRTLRQREGRILHPEFSLSHVPAPIQNKRRCHWQTAFTYLSLVLLGMFMAALLEVAGFRITYEAKHKRTSARKLAKSNTKHVMSGRIVEVFDSVEGNTGVSFKQANRESAVPLAENNVSAAQRGTDFLQEELPSPGIERHSSLAYVHRQSPSRLWKDIRELTRCDDSCAGANNGRCEDGTAQPPWPAESSPVRCDLGTDCTDCGAWKGQATKSMQAAAEESGLIERLQSEEVEVLVRSTACPPYFKFAHTNPKLDVDVSHMVYHGGVLEPLISFTWYKLLRERCRNRELVLDVGGNFGWYTVLAASLGCRVITWEPVPRFRAFLLYNVLLNGVGHLVEVRDTVVSDDRLPQSVVVPQRGIWGTAGINGMNIDPAVDNEGDYMKVLAVPERLDDVVSEKAVLLKVDVEGFEPSVLRTGTRLVTEKAVEHIFLEYSPGVGHRANNFTFAKEFPLMLHTLLKSGYNVRSFEAMEGFSAAKVDWDEHELPALEAVTDANIQYDLLDMENAINTRGQFACVYKPNAVKAFPTHANCGSIPEGLHPMSFHSVFSHNTNIWATLAAGDSFPKGATTGVLRPNEDERSYFTTRSSSLGMRGMGGRICDHLPPEVQVHHRCRCTNRAICGQEEEAVAQAYRSHGNFASDLMKQFQ</sequence>
<dbReference type="InterPro" id="IPR052514">
    <property type="entry name" value="SAM-dependent_MTase"/>
</dbReference>
<dbReference type="NCBIfam" id="TIGR01444">
    <property type="entry name" value="fkbM_fam"/>
    <property type="match status" value="1"/>
</dbReference>
<dbReference type="AlphaFoldDB" id="A0A061RAR9"/>
<organism evidence="3">
    <name type="scientific">Tetraselmis sp. GSL018</name>
    <dbReference type="NCBI Taxonomy" id="582737"/>
    <lineage>
        <taxon>Eukaryota</taxon>
        <taxon>Viridiplantae</taxon>
        <taxon>Chlorophyta</taxon>
        <taxon>core chlorophytes</taxon>
        <taxon>Chlorodendrophyceae</taxon>
        <taxon>Chlorodendrales</taxon>
        <taxon>Chlorodendraceae</taxon>
        <taxon>Tetraselmis</taxon>
    </lineage>
</organism>
<feature type="transmembrane region" description="Helical" evidence="1">
    <location>
        <begin position="51"/>
        <end position="73"/>
    </location>
</feature>
<dbReference type="PANTHER" id="PTHR34203:SF13">
    <property type="entry name" value="EXPRESSED PROTEIN"/>
    <property type="match status" value="1"/>
</dbReference>
<dbReference type="InterPro" id="IPR006342">
    <property type="entry name" value="FkbM_mtfrase"/>
</dbReference>
<evidence type="ECO:0000313" key="3">
    <source>
        <dbReference type="EMBL" id="JAC70042.1"/>
    </source>
</evidence>
<dbReference type="PANTHER" id="PTHR34203">
    <property type="entry name" value="METHYLTRANSFERASE, FKBM FAMILY PROTEIN"/>
    <property type="match status" value="1"/>
</dbReference>
<evidence type="ECO:0000259" key="2">
    <source>
        <dbReference type="Pfam" id="PF05050"/>
    </source>
</evidence>
<feature type="non-terminal residue" evidence="3">
    <location>
        <position position="661"/>
    </location>
</feature>
<proteinExistence type="predicted"/>
<keyword evidence="1" id="KW-1133">Transmembrane helix</keyword>
<keyword evidence="1" id="KW-0812">Transmembrane</keyword>
<accession>A0A061RAR9</accession>
<dbReference type="Pfam" id="PF05050">
    <property type="entry name" value="Methyltransf_21"/>
    <property type="match status" value="1"/>
</dbReference>
<reference evidence="3" key="1">
    <citation type="submission" date="2014-05" db="EMBL/GenBank/DDBJ databases">
        <title>The transcriptome of the halophilic microalga Tetraselmis sp. GSL018 isolated from the Great Salt Lake, Utah.</title>
        <authorList>
            <person name="Jinkerson R.E."/>
            <person name="D'Adamo S."/>
            <person name="Posewitz M.C."/>
        </authorList>
    </citation>
    <scope>NUCLEOTIDE SEQUENCE</scope>
    <source>
        <strain evidence="3">GSL018</strain>
    </source>
</reference>
<dbReference type="EMBL" id="GBEZ01016187">
    <property type="protein sequence ID" value="JAC70042.1"/>
    <property type="molecule type" value="Transcribed_RNA"/>
</dbReference>
<keyword evidence="1" id="KW-0472">Membrane</keyword>
<dbReference type="Gene3D" id="3.40.50.150">
    <property type="entry name" value="Vaccinia Virus protein VP39"/>
    <property type="match status" value="1"/>
</dbReference>
<dbReference type="SUPFAM" id="SSF53335">
    <property type="entry name" value="S-adenosyl-L-methionine-dependent methyltransferases"/>
    <property type="match status" value="1"/>
</dbReference>